<dbReference type="SUPFAM" id="SSF47729">
    <property type="entry name" value="IHF-like DNA-binding proteins"/>
    <property type="match status" value="1"/>
</dbReference>
<dbReference type="Proteomes" id="UP000679352">
    <property type="component" value="Chromosome"/>
</dbReference>
<dbReference type="Gene3D" id="4.10.520.10">
    <property type="entry name" value="IHF-like DNA-binding proteins"/>
    <property type="match status" value="1"/>
</dbReference>
<gene>
    <name evidence="4" type="ORF">KM031_02255</name>
</gene>
<dbReference type="InterPro" id="IPR000119">
    <property type="entry name" value="Hist_DNA-bd"/>
</dbReference>
<feature type="region of interest" description="Disordered" evidence="3">
    <location>
        <begin position="1"/>
        <end position="40"/>
    </location>
</feature>
<protein>
    <submittedName>
        <fullName evidence="4">HU family DNA-binding protein</fullName>
    </submittedName>
</protein>
<organism evidence="4 5">
    <name type="scientific">Gemmobacter fulvus</name>
    <dbReference type="NCBI Taxonomy" id="2840474"/>
    <lineage>
        <taxon>Bacteria</taxon>
        <taxon>Pseudomonadati</taxon>
        <taxon>Pseudomonadota</taxon>
        <taxon>Alphaproteobacteria</taxon>
        <taxon>Rhodobacterales</taxon>
        <taxon>Paracoccaceae</taxon>
        <taxon>Gemmobacter</taxon>
    </lineage>
</organism>
<evidence type="ECO:0000256" key="1">
    <source>
        <dbReference type="ARBA" id="ARBA00010529"/>
    </source>
</evidence>
<evidence type="ECO:0000256" key="2">
    <source>
        <dbReference type="ARBA" id="ARBA00023125"/>
    </source>
</evidence>
<dbReference type="GO" id="GO:0003677">
    <property type="term" value="F:DNA binding"/>
    <property type="evidence" value="ECO:0007669"/>
    <property type="project" value="UniProtKB-KW"/>
</dbReference>
<feature type="compositionally biased region" description="Low complexity" evidence="3">
    <location>
        <begin position="1"/>
        <end position="24"/>
    </location>
</feature>
<dbReference type="Pfam" id="PF00216">
    <property type="entry name" value="Bac_DNA_binding"/>
    <property type="match status" value="1"/>
</dbReference>
<dbReference type="RefSeq" id="WP_215503996.1">
    <property type="nucleotide sequence ID" value="NZ_CP076361.1"/>
</dbReference>
<evidence type="ECO:0000313" key="5">
    <source>
        <dbReference type="Proteomes" id="UP000679352"/>
    </source>
</evidence>
<sequence length="158" mass="16116">MATKPADAKAATSKARASRSPATKTASKTPGRPVAPKAEAPLVDTAIASAAPDLTVKATADVMKLKTLLDEVVKATGGKKKGVKEIVEATLAALGAALSKGHDLNLPPLGKAKVGRQKSNASNDGEMLVIKLKRGGTKQPGKNSVKKDVTEGLAEAEE</sequence>
<proteinExistence type="inferred from homology"/>
<feature type="region of interest" description="Disordered" evidence="3">
    <location>
        <begin position="133"/>
        <end position="158"/>
    </location>
</feature>
<comment type="similarity">
    <text evidence="1">Belongs to the bacterial histone-like protein family.</text>
</comment>
<dbReference type="EMBL" id="CP076361">
    <property type="protein sequence ID" value="QWK90758.1"/>
    <property type="molecule type" value="Genomic_DNA"/>
</dbReference>
<dbReference type="AlphaFoldDB" id="A0A975S2A2"/>
<keyword evidence="5" id="KW-1185">Reference proteome</keyword>
<keyword evidence="2 4" id="KW-0238">DNA-binding</keyword>
<evidence type="ECO:0000313" key="4">
    <source>
        <dbReference type="EMBL" id="QWK90758.1"/>
    </source>
</evidence>
<evidence type="ECO:0000256" key="3">
    <source>
        <dbReference type="SAM" id="MobiDB-lite"/>
    </source>
</evidence>
<dbReference type="InterPro" id="IPR010992">
    <property type="entry name" value="IHF-like_DNA-bd_dom_sf"/>
</dbReference>
<dbReference type="KEGG" id="gfu:KM031_02255"/>
<name>A0A975S2A2_9RHOB</name>
<accession>A0A975S2A2</accession>
<dbReference type="GO" id="GO:0030527">
    <property type="term" value="F:structural constituent of chromatin"/>
    <property type="evidence" value="ECO:0007669"/>
    <property type="project" value="InterPro"/>
</dbReference>
<reference evidence="4" key="1">
    <citation type="submission" date="2021-06" db="EMBL/GenBank/DDBJ databases">
        <title>Direct submission.</title>
        <authorList>
            <person name="Lee C.-S."/>
            <person name="Jin L."/>
        </authorList>
    </citation>
    <scope>NUCLEOTIDE SEQUENCE</scope>
    <source>
        <strain evidence="4">Con5</strain>
    </source>
</reference>